<dbReference type="Pfam" id="PF01144">
    <property type="entry name" value="CoA_trans"/>
    <property type="match status" value="1"/>
</dbReference>
<dbReference type="Proteomes" id="UP000075737">
    <property type="component" value="Unassembled WGS sequence"/>
</dbReference>
<dbReference type="Gene3D" id="3.40.1080.10">
    <property type="entry name" value="Glutaconate Coenzyme A-transferase"/>
    <property type="match status" value="1"/>
</dbReference>
<dbReference type="OrthoDB" id="9805230at2"/>
<keyword evidence="2" id="KW-0808">Transferase</keyword>
<sequence>MPLDINVKEYEEYLIKMGLEKDKYTYMELLAVATAREMPDEAFAFVGTGLPLLAAMLAQHTHAPNMTIILEAGTVGPKIEHIPVSVADPRACYQASTLSTLVDAFGTLAARGYCTLGVLGAAECDKYGNLNSTAIGSYWPKGVSETGRGPDVRFTGSGGANSIASLADKIIAMMVHEKRRLPDKVQYLTTPAGMRGPKGETRFDYGLYRGGELVVVTDLCKMKPDPETGILFLDEIYPGIDPEFVKENTGFKLDISRCRVMEPPTEEELMILRMKVDPERIYLGRKPKRKE</sequence>
<dbReference type="PANTHER" id="PTHR43293">
    <property type="entry name" value="ACETATE COA-TRANSFERASE YDIF"/>
    <property type="match status" value="1"/>
</dbReference>
<proteinExistence type="inferred from homology"/>
<dbReference type="RefSeq" id="WP_068748387.1">
    <property type="nucleotide sequence ID" value="NZ_LOHZ01000028.1"/>
</dbReference>
<keyword evidence="3" id="KW-1185">Reference proteome</keyword>
<dbReference type="InterPro" id="IPR004165">
    <property type="entry name" value="CoA_trans_fam_I"/>
</dbReference>
<dbReference type="GO" id="GO:0018730">
    <property type="term" value="F:glutaconate CoA-transferase activity"/>
    <property type="evidence" value="ECO:0007669"/>
    <property type="project" value="UniProtKB-EC"/>
</dbReference>
<comment type="caution">
    <text evidence="2">The sequence shown here is derived from an EMBL/GenBank/DDBJ whole genome shotgun (WGS) entry which is preliminary data.</text>
</comment>
<comment type="similarity">
    <text evidence="1">Belongs to the 3-oxoacid CoA-transferase subunit B family.</text>
</comment>
<organism evidence="2 3">
    <name type="scientific">Thermovenabulum gondwanense</name>
    <dbReference type="NCBI Taxonomy" id="520767"/>
    <lineage>
        <taxon>Bacteria</taxon>
        <taxon>Bacillati</taxon>
        <taxon>Bacillota</taxon>
        <taxon>Clostridia</taxon>
        <taxon>Thermosediminibacterales</taxon>
        <taxon>Thermosediminibacteraceae</taxon>
        <taxon>Thermovenabulum</taxon>
    </lineage>
</organism>
<dbReference type="PANTHER" id="PTHR43293:SF3">
    <property type="entry name" value="CHOLESTEROL RING-CLEAVING HYDROLASE IPDB SUBUNIT"/>
    <property type="match status" value="1"/>
</dbReference>
<gene>
    <name evidence="2" type="primary">gctB</name>
    <name evidence="2" type="ORF">ATZ99_12600</name>
</gene>
<name>A0A161QBE5_9FIRM</name>
<dbReference type="SMART" id="SM00882">
    <property type="entry name" value="CoA_trans"/>
    <property type="match status" value="1"/>
</dbReference>
<evidence type="ECO:0000313" key="2">
    <source>
        <dbReference type="EMBL" id="KYO66378.1"/>
    </source>
</evidence>
<dbReference type="STRING" id="520767.ATZ99_12600"/>
<accession>A0A161QBE5</accession>
<dbReference type="SUPFAM" id="SSF100950">
    <property type="entry name" value="NagB/RpiA/CoA transferase-like"/>
    <property type="match status" value="1"/>
</dbReference>
<dbReference type="InterPro" id="IPR037171">
    <property type="entry name" value="NagB/RpiA_transferase-like"/>
</dbReference>
<dbReference type="AlphaFoldDB" id="A0A161QBE5"/>
<reference evidence="2 3" key="1">
    <citation type="submission" date="2015-12" db="EMBL/GenBank/DDBJ databases">
        <title>Draft genome of Thermovenabulum gondwanense isolated from a red thermophilic microbial mat colonisisng an outflow channel of a bore well.</title>
        <authorList>
            <person name="Patel B.K."/>
        </authorList>
    </citation>
    <scope>NUCLEOTIDE SEQUENCE [LARGE SCALE GENOMIC DNA]</scope>
    <source>
        <strain evidence="2 3">R270</strain>
    </source>
</reference>
<dbReference type="EC" id="2.8.3.12" evidence="2"/>
<protein>
    <submittedName>
        <fullName evidence="2">Glutaconate CoA-transferase subunit B</fullName>
        <ecNumber evidence="2">2.8.3.12</ecNumber>
    </submittedName>
</protein>
<evidence type="ECO:0000256" key="1">
    <source>
        <dbReference type="ARBA" id="ARBA00007047"/>
    </source>
</evidence>
<dbReference type="EMBL" id="LOHZ01000028">
    <property type="protein sequence ID" value="KYO66378.1"/>
    <property type="molecule type" value="Genomic_DNA"/>
</dbReference>
<evidence type="ECO:0000313" key="3">
    <source>
        <dbReference type="Proteomes" id="UP000075737"/>
    </source>
</evidence>